<feature type="domain" description="Cadherin" evidence="25">
    <location>
        <begin position="573"/>
        <end position="677"/>
    </location>
</feature>
<proteinExistence type="predicted"/>
<dbReference type="Gene3D" id="2.60.40.60">
    <property type="entry name" value="Cadherins"/>
    <property type="match status" value="6"/>
</dbReference>
<keyword evidence="5 23" id="KW-0812">Transmembrane</keyword>
<evidence type="ECO:0000256" key="11">
    <source>
        <dbReference type="ARBA" id="ARBA00023018"/>
    </source>
</evidence>
<dbReference type="FunFam" id="2.60.40.60:FF:000001">
    <property type="entry name" value="Protocadherin alpha 2"/>
    <property type="match status" value="1"/>
</dbReference>
<evidence type="ECO:0000256" key="19">
    <source>
        <dbReference type="ARBA" id="ARBA00064553"/>
    </source>
</evidence>
<comment type="caution">
    <text evidence="26">The sequence shown here is derived from an EMBL/GenBank/DDBJ whole genome shotgun (WGS) entry which is preliminary data.</text>
</comment>
<protein>
    <recommendedName>
        <fullName evidence="20">Protocadherin-8</fullName>
    </recommendedName>
</protein>
<evidence type="ECO:0000256" key="15">
    <source>
        <dbReference type="ARBA" id="ARBA00023273"/>
    </source>
</evidence>
<dbReference type="Pfam" id="PF08266">
    <property type="entry name" value="Cadherin_2"/>
    <property type="match status" value="1"/>
</dbReference>
<feature type="domain" description="Cadherin" evidence="25">
    <location>
        <begin position="29"/>
        <end position="129"/>
    </location>
</feature>
<dbReference type="SMART" id="SM00112">
    <property type="entry name" value="CA"/>
    <property type="match status" value="6"/>
</dbReference>
<evidence type="ECO:0000256" key="24">
    <source>
        <dbReference type="SAM" id="SignalP"/>
    </source>
</evidence>
<evidence type="ECO:0000256" key="3">
    <source>
        <dbReference type="ARBA" id="ARBA00022475"/>
    </source>
</evidence>
<accession>A0AAV7CPQ7</accession>
<evidence type="ECO:0000256" key="20">
    <source>
        <dbReference type="ARBA" id="ARBA00067805"/>
    </source>
</evidence>
<dbReference type="FunFam" id="2.60.40.60:FF:000002">
    <property type="entry name" value="Protocadherin alpha 2"/>
    <property type="match status" value="1"/>
</dbReference>
<dbReference type="PROSITE" id="PS50268">
    <property type="entry name" value="CADHERIN_2"/>
    <property type="match status" value="6"/>
</dbReference>
<dbReference type="InterPro" id="IPR050174">
    <property type="entry name" value="Protocadherin/Cadherin-CA"/>
</dbReference>
<keyword evidence="4" id="KW-0597">Phosphoprotein</keyword>
<evidence type="ECO:0000256" key="17">
    <source>
        <dbReference type="ARBA" id="ARBA00034111"/>
    </source>
</evidence>
<feature type="compositionally biased region" description="Low complexity" evidence="22">
    <location>
        <begin position="808"/>
        <end position="818"/>
    </location>
</feature>
<dbReference type="GO" id="GO:0042734">
    <property type="term" value="C:presynaptic membrane"/>
    <property type="evidence" value="ECO:0007669"/>
    <property type="project" value="UniProtKB-SubCell"/>
</dbReference>
<dbReference type="Pfam" id="PF00028">
    <property type="entry name" value="Cadherin"/>
    <property type="match status" value="5"/>
</dbReference>
<feature type="domain" description="Cadherin" evidence="25">
    <location>
        <begin position="239"/>
        <end position="346"/>
    </location>
</feature>
<feature type="domain" description="Cadherin" evidence="25">
    <location>
        <begin position="130"/>
        <end position="238"/>
    </location>
</feature>
<evidence type="ECO:0000256" key="21">
    <source>
        <dbReference type="PROSITE-ProRule" id="PRU00043"/>
    </source>
</evidence>
<comment type="function">
    <text evidence="18">Calcium-dependent cell-adhesion protein. May play a role in activity-induced synaptic reorganization underlying long term memory. Could be involved in CDH2 internalization through TAOK2/p38 MAPK pathway. In hippocampal neurons, may play a role in the down-regulation of dendritic spines, maybe through its action on CDH2 endocytosis.</text>
</comment>
<feature type="chain" id="PRO_5043339028" description="Protocadherin-8" evidence="24">
    <location>
        <begin position="23"/>
        <end position="981"/>
    </location>
</feature>
<evidence type="ECO:0000313" key="27">
    <source>
        <dbReference type="Proteomes" id="UP000824782"/>
    </source>
</evidence>
<keyword evidence="8 21" id="KW-0106">Calcium</keyword>
<evidence type="ECO:0000256" key="7">
    <source>
        <dbReference type="ARBA" id="ARBA00022737"/>
    </source>
</evidence>
<evidence type="ECO:0000256" key="12">
    <source>
        <dbReference type="ARBA" id="ARBA00023136"/>
    </source>
</evidence>
<feature type="region of interest" description="Disordered" evidence="22">
    <location>
        <begin position="806"/>
        <end position="848"/>
    </location>
</feature>
<feature type="domain" description="Cadherin" evidence="25">
    <location>
        <begin position="361"/>
        <end position="457"/>
    </location>
</feature>
<sequence>MLDYFSTYTMLLLSLMISVSFGEIAHYYIYEEEAPGTVFAVLSEHPIFNSSERPATNFRLMKQYNNSVIHVQENDGQLTIGEKIDREQICRQSASCVLALDVISFSKDQLQLVHVKLEVRDINDNRPHFPSSVLHVDISESSSVGTRIPLQIAIDEDIGSNSIQNYELSDNSHFSIDVQTKAGGVKYVDLVLMKELDRENVSTYTLELVAMDGGSPPLSGNTIVNIRVLDFNDNSPVFEKSAVIVDIMEDAPEGYLLLDLNAEDPDEGANGEIAYGFGTQVSPEVRQLFKIDPKSGGVTLEGKVDFETKQTYEFDVQAQDLSPNPLTSTCKITVNVIDVNDNAPTITITPLTSVDQGIAYLSESSAKNSFVALISTTDKDSGSNSKVHCTLYGHEHFKLKQAYDDSFMIVTTTLLDREKIAEYNLTLVAEDLGLPSLKTIKQYTIRVSDENDNAPQFTKPTYEVSFPENNYAGAYITTLTAKDPDYGFNGKVSYKLVDTKIMGQSLSTFVSIDAESGVLRAVRSLDYEKLKQLDFEVEASDNGDQQLSTRIKVKIRIVDENDNVPVITFPFLDNGLAEVMLPVNAPQNYLALQLKATDKDYGLNAKLIYSIVQDNQKLFNINKGTGELTLTRKVNSLEDKDLSIVIAVYDNGQPSLHCNATIKFILTDSFPSNVEIVIMQTSAEEQHQMDLSIVFIAVLAGGCALLLFAILFVACSCRNKTSNSKADIEDQRMKEDAKDHLLSNTTKVTQSSSSISQSDSCQLSVNTESENCSLSSGTDECKDLPSASEGSGTALLYHSSQWKRDSSSRSISSQIEQLSAKDSGKGDSDFNDSDSDASGDTGKKHCDITRQKQNGSTCLGNSSAYRTTSSEYGHRSNPALYPGDFAVQYEKGYSMSYSLVPTYYNTYHHHRVPNVHIPHYTPKDSYYYPSNTPTERMPGQCERDLIGRQTTLSPPTVSRRHQDTRYNPPITLQPCEIATTF</sequence>
<comment type="subunit">
    <text evidence="19">The N-terminal extracellular domain forms homophilic interactions; these interactions activate p38 MAPK via TAOK2 and trigger endocytosis. Interacts with CDH2; this interaction may lead to CDH2 cointernalization. Interacts with CDH11. Interacts with TAOK2.</text>
</comment>
<evidence type="ECO:0000256" key="8">
    <source>
        <dbReference type="ARBA" id="ARBA00022837"/>
    </source>
</evidence>
<dbReference type="PRINTS" id="PR00205">
    <property type="entry name" value="CADHERIN"/>
</dbReference>
<evidence type="ECO:0000256" key="23">
    <source>
        <dbReference type="SAM" id="Phobius"/>
    </source>
</evidence>
<keyword evidence="14" id="KW-0628">Postsynaptic cell membrane</keyword>
<keyword evidence="10 23" id="KW-1133">Transmembrane helix</keyword>
<dbReference type="GO" id="GO:0030425">
    <property type="term" value="C:dendrite"/>
    <property type="evidence" value="ECO:0007669"/>
    <property type="project" value="UniProtKB-SubCell"/>
</dbReference>
<dbReference type="SUPFAM" id="SSF49313">
    <property type="entry name" value="Cadherin-like"/>
    <property type="match status" value="5"/>
</dbReference>
<keyword evidence="7" id="KW-0677">Repeat</keyword>
<evidence type="ECO:0000256" key="6">
    <source>
        <dbReference type="ARBA" id="ARBA00022729"/>
    </source>
</evidence>
<evidence type="ECO:0000313" key="26">
    <source>
        <dbReference type="EMBL" id="KAG8586148.1"/>
    </source>
</evidence>
<keyword evidence="13" id="KW-0325">Glycoprotein</keyword>
<gene>
    <name evidence="26" type="ORF">GDO81_005270</name>
</gene>
<keyword evidence="6 24" id="KW-0732">Signal</keyword>
<dbReference type="InterPro" id="IPR020894">
    <property type="entry name" value="Cadherin_CS"/>
</dbReference>
<dbReference type="GO" id="GO:0007156">
    <property type="term" value="P:homophilic cell adhesion via plasma membrane adhesion molecules"/>
    <property type="evidence" value="ECO:0007669"/>
    <property type="project" value="InterPro"/>
</dbReference>
<dbReference type="FunFam" id="2.60.40.60:FF:000004">
    <property type="entry name" value="Protocadherin 1 gamma 2"/>
    <property type="match status" value="1"/>
</dbReference>
<evidence type="ECO:0000256" key="5">
    <source>
        <dbReference type="ARBA" id="ARBA00022692"/>
    </source>
</evidence>
<feature type="domain" description="Cadherin" evidence="25">
    <location>
        <begin position="458"/>
        <end position="567"/>
    </location>
</feature>
<dbReference type="InterPro" id="IPR002126">
    <property type="entry name" value="Cadherin-like_dom"/>
</dbReference>
<reference evidence="26" key="1">
    <citation type="thesis" date="2020" institute="ProQuest LLC" country="789 East Eisenhower Parkway, Ann Arbor, MI, USA">
        <title>Comparative Genomics and Chromosome Evolution.</title>
        <authorList>
            <person name="Mudd A.B."/>
        </authorList>
    </citation>
    <scope>NUCLEOTIDE SEQUENCE</scope>
    <source>
        <strain evidence="26">237g6f4</strain>
        <tissue evidence="26">Blood</tissue>
    </source>
</reference>
<dbReference type="CDD" id="cd11304">
    <property type="entry name" value="Cadherin_repeat"/>
    <property type="match status" value="6"/>
</dbReference>
<dbReference type="AlphaFoldDB" id="A0AAV7CPQ7"/>
<dbReference type="InterPro" id="IPR013164">
    <property type="entry name" value="Cadherin_N"/>
</dbReference>
<keyword evidence="15" id="KW-0966">Cell projection</keyword>
<comment type="subcellular location">
    <subcellularLocation>
        <location evidence="1">Cell membrane</location>
        <topology evidence="1">Single-pass type I membrane protein</topology>
    </subcellularLocation>
    <subcellularLocation>
        <location evidence="2">Cell projection</location>
        <location evidence="2">Dendrite</location>
    </subcellularLocation>
    <subcellularLocation>
        <location evidence="16">Postsynaptic cell membrane</location>
    </subcellularLocation>
    <subcellularLocation>
        <location evidence="17">Presynaptic cell membrane</location>
    </subcellularLocation>
</comment>
<dbReference type="GO" id="GO:0005509">
    <property type="term" value="F:calcium ion binding"/>
    <property type="evidence" value="ECO:0007669"/>
    <property type="project" value="UniProtKB-UniRule"/>
</dbReference>
<name>A0AAV7CPQ7_ENGPU</name>
<keyword evidence="3" id="KW-1003">Cell membrane</keyword>
<evidence type="ECO:0000256" key="18">
    <source>
        <dbReference type="ARBA" id="ARBA00056898"/>
    </source>
</evidence>
<evidence type="ECO:0000256" key="16">
    <source>
        <dbReference type="ARBA" id="ARBA00034100"/>
    </source>
</evidence>
<evidence type="ECO:0000256" key="4">
    <source>
        <dbReference type="ARBA" id="ARBA00022553"/>
    </source>
</evidence>
<dbReference type="FunFam" id="2.60.40.60:FF:000003">
    <property type="entry name" value="Protocadherin alpha 2"/>
    <property type="match status" value="1"/>
</dbReference>
<evidence type="ECO:0000256" key="13">
    <source>
        <dbReference type="ARBA" id="ARBA00023180"/>
    </source>
</evidence>
<dbReference type="FunFam" id="2.60.40.60:FF:000117">
    <property type="entry name" value="protocadherin-8 isoform X1"/>
    <property type="match status" value="1"/>
</dbReference>
<evidence type="ECO:0000256" key="14">
    <source>
        <dbReference type="ARBA" id="ARBA00023257"/>
    </source>
</evidence>
<evidence type="ECO:0000259" key="25">
    <source>
        <dbReference type="PROSITE" id="PS50268"/>
    </source>
</evidence>
<dbReference type="PANTHER" id="PTHR24028:SF46">
    <property type="entry name" value="PROTOCADHERIN-8"/>
    <property type="match status" value="1"/>
</dbReference>
<dbReference type="PROSITE" id="PS00232">
    <property type="entry name" value="CADHERIN_1"/>
    <property type="match status" value="4"/>
</dbReference>
<feature type="signal peptide" evidence="24">
    <location>
        <begin position="1"/>
        <end position="22"/>
    </location>
</feature>
<dbReference type="EMBL" id="WNYA01000002">
    <property type="protein sequence ID" value="KAG8586148.1"/>
    <property type="molecule type" value="Genomic_DNA"/>
</dbReference>
<evidence type="ECO:0000256" key="1">
    <source>
        <dbReference type="ARBA" id="ARBA00004251"/>
    </source>
</evidence>
<dbReference type="PANTHER" id="PTHR24028">
    <property type="entry name" value="CADHERIN-87A"/>
    <property type="match status" value="1"/>
</dbReference>
<dbReference type="Proteomes" id="UP000824782">
    <property type="component" value="Unassembled WGS sequence"/>
</dbReference>
<keyword evidence="12 23" id="KW-0472">Membrane</keyword>
<keyword evidence="11" id="KW-0770">Synapse</keyword>
<feature type="transmembrane region" description="Helical" evidence="23">
    <location>
        <begin position="691"/>
        <end position="715"/>
    </location>
</feature>
<evidence type="ECO:0000256" key="9">
    <source>
        <dbReference type="ARBA" id="ARBA00022889"/>
    </source>
</evidence>
<dbReference type="InterPro" id="IPR015919">
    <property type="entry name" value="Cadherin-like_sf"/>
</dbReference>
<evidence type="ECO:0000256" key="2">
    <source>
        <dbReference type="ARBA" id="ARBA00004279"/>
    </source>
</evidence>
<evidence type="ECO:0000256" key="22">
    <source>
        <dbReference type="SAM" id="MobiDB-lite"/>
    </source>
</evidence>
<keyword evidence="27" id="KW-1185">Reference proteome</keyword>
<organism evidence="26 27">
    <name type="scientific">Engystomops pustulosus</name>
    <name type="common">Tungara frog</name>
    <name type="synonym">Physalaemus pustulosus</name>
    <dbReference type="NCBI Taxonomy" id="76066"/>
    <lineage>
        <taxon>Eukaryota</taxon>
        <taxon>Metazoa</taxon>
        <taxon>Chordata</taxon>
        <taxon>Craniata</taxon>
        <taxon>Vertebrata</taxon>
        <taxon>Euteleostomi</taxon>
        <taxon>Amphibia</taxon>
        <taxon>Batrachia</taxon>
        <taxon>Anura</taxon>
        <taxon>Neobatrachia</taxon>
        <taxon>Hyloidea</taxon>
        <taxon>Leptodactylidae</taxon>
        <taxon>Leiuperinae</taxon>
        <taxon>Engystomops</taxon>
    </lineage>
</organism>
<evidence type="ECO:0000256" key="10">
    <source>
        <dbReference type="ARBA" id="ARBA00022989"/>
    </source>
</evidence>
<dbReference type="GO" id="GO:0045211">
    <property type="term" value="C:postsynaptic membrane"/>
    <property type="evidence" value="ECO:0007669"/>
    <property type="project" value="UniProtKB-SubCell"/>
</dbReference>
<keyword evidence="9" id="KW-0130">Cell adhesion</keyword>
<dbReference type="FunFam" id="2.60.40.60:FF:000007">
    <property type="entry name" value="Protocadherin alpha 2"/>
    <property type="match status" value="1"/>
</dbReference>